<dbReference type="InterPro" id="IPR011629">
    <property type="entry name" value="CobW-like_C"/>
</dbReference>
<dbReference type="SUPFAM" id="SSF90002">
    <property type="entry name" value="Hypothetical protein YjiA, C-terminal domain"/>
    <property type="match status" value="1"/>
</dbReference>
<dbReference type="SUPFAM" id="SSF52540">
    <property type="entry name" value="P-loop containing nucleoside triphosphate hydrolases"/>
    <property type="match status" value="1"/>
</dbReference>
<name>A0A433X706_9BACL</name>
<keyword evidence="9" id="KW-1185">Reference proteome</keyword>
<dbReference type="Proteomes" id="UP000272464">
    <property type="component" value="Unassembled WGS sequence"/>
</dbReference>
<comment type="similarity">
    <text evidence="4">Belongs to the SIMIBI class G3E GTPase family. ZNG1 subfamily.</text>
</comment>
<evidence type="ECO:0000256" key="5">
    <source>
        <dbReference type="ARBA" id="ARBA00049117"/>
    </source>
</evidence>
<feature type="domain" description="CobW/HypB/UreG nucleotide-binding" evidence="6">
    <location>
        <begin position="10"/>
        <end position="190"/>
    </location>
</feature>
<proteinExistence type="inferred from homology"/>
<dbReference type="GO" id="GO:0005737">
    <property type="term" value="C:cytoplasm"/>
    <property type="evidence" value="ECO:0007669"/>
    <property type="project" value="TreeGrafter"/>
</dbReference>
<dbReference type="InterPro" id="IPR051316">
    <property type="entry name" value="Zinc-reg_GTPase_activator"/>
</dbReference>
<dbReference type="GO" id="GO:0016787">
    <property type="term" value="F:hydrolase activity"/>
    <property type="evidence" value="ECO:0007669"/>
    <property type="project" value="UniProtKB-KW"/>
</dbReference>
<comment type="catalytic activity">
    <reaction evidence="5">
        <text>GTP + H2O = GDP + phosphate + H(+)</text>
        <dbReference type="Rhea" id="RHEA:19669"/>
        <dbReference type="ChEBI" id="CHEBI:15377"/>
        <dbReference type="ChEBI" id="CHEBI:15378"/>
        <dbReference type="ChEBI" id="CHEBI:37565"/>
        <dbReference type="ChEBI" id="CHEBI:43474"/>
        <dbReference type="ChEBI" id="CHEBI:58189"/>
    </reaction>
    <physiologicalReaction direction="left-to-right" evidence="5">
        <dbReference type="Rhea" id="RHEA:19670"/>
    </physiologicalReaction>
</comment>
<dbReference type="Gene3D" id="3.40.50.300">
    <property type="entry name" value="P-loop containing nucleotide triphosphate hydrolases"/>
    <property type="match status" value="1"/>
</dbReference>
<evidence type="ECO:0000313" key="9">
    <source>
        <dbReference type="Proteomes" id="UP000272464"/>
    </source>
</evidence>
<protein>
    <submittedName>
        <fullName evidence="8">GTP-binding protein</fullName>
    </submittedName>
</protein>
<dbReference type="EMBL" id="RZNX01000005">
    <property type="protein sequence ID" value="RUT29921.1"/>
    <property type="molecule type" value="Genomic_DNA"/>
</dbReference>
<keyword evidence="2" id="KW-0378">Hydrolase</keyword>
<dbReference type="Pfam" id="PF02492">
    <property type="entry name" value="cobW"/>
    <property type="match status" value="1"/>
</dbReference>
<dbReference type="AlphaFoldDB" id="A0A433X706"/>
<comment type="caution">
    <text evidence="8">The sequence shown here is derived from an EMBL/GenBank/DDBJ whole genome shotgun (WGS) entry which is preliminary data.</text>
</comment>
<gene>
    <name evidence="8" type="ORF">EJP77_13345</name>
</gene>
<keyword evidence="1" id="KW-0547">Nucleotide-binding</keyword>
<dbReference type="Gene3D" id="3.30.1220.10">
    <property type="entry name" value="CobW-like, C-terminal domain"/>
    <property type="match status" value="1"/>
</dbReference>
<evidence type="ECO:0000259" key="7">
    <source>
        <dbReference type="Pfam" id="PF07683"/>
    </source>
</evidence>
<reference evidence="8 9" key="1">
    <citation type="submission" date="2018-12" db="EMBL/GenBank/DDBJ databases">
        <authorList>
            <person name="Sun L."/>
            <person name="Chen Z."/>
        </authorList>
    </citation>
    <scope>NUCLEOTIDE SEQUENCE [LARGE SCALE GENOMIC DNA]</scope>
    <source>
        <strain evidence="8 9">3-5-3</strain>
    </source>
</reference>
<sequence>MNVEQQQVIPVYILSGFLGSGKTTLLQQLITYWKNQGLRPAVVMNEIGDVNLDGLLVEEEVPMAEMLSGCICCSIRADLSSEMSELIAKEKPDVVVIEATGAANPMEVLDAVAEVALYQKLEIKPMITVVDAPHLLELARTQKGKTYRLMQEQIRCGSVLILNKIDRVDQEEADELRGQLASWNSFARIIPAVKCQVNLSELLQFQGGHQESDHREHDHTHASHEHVTVYTHYFRSAVNSELFEQFIKELPRDIYRGKGVLTFSDTSSRFLFQYAYRESDYMRINPQGNIPDVAVFIGEHFDKQLLASRLIELEESVKSSGSI</sequence>
<dbReference type="InterPro" id="IPR003495">
    <property type="entry name" value="CobW/HypB/UreG_nucleotide-bd"/>
</dbReference>
<accession>A0A433X706</accession>
<evidence type="ECO:0000256" key="4">
    <source>
        <dbReference type="ARBA" id="ARBA00034320"/>
    </source>
</evidence>
<dbReference type="PANTHER" id="PTHR13748:SF62">
    <property type="entry name" value="COBW DOMAIN-CONTAINING PROTEIN"/>
    <property type="match status" value="1"/>
</dbReference>
<evidence type="ECO:0000256" key="1">
    <source>
        <dbReference type="ARBA" id="ARBA00022741"/>
    </source>
</evidence>
<dbReference type="InterPro" id="IPR027417">
    <property type="entry name" value="P-loop_NTPase"/>
</dbReference>
<dbReference type="GO" id="GO:0000166">
    <property type="term" value="F:nucleotide binding"/>
    <property type="evidence" value="ECO:0007669"/>
    <property type="project" value="UniProtKB-KW"/>
</dbReference>
<evidence type="ECO:0000256" key="2">
    <source>
        <dbReference type="ARBA" id="ARBA00022801"/>
    </source>
</evidence>
<organism evidence="8 9">
    <name type="scientific">Paenibacillus zeisoli</name>
    <dbReference type="NCBI Taxonomy" id="2496267"/>
    <lineage>
        <taxon>Bacteria</taxon>
        <taxon>Bacillati</taxon>
        <taxon>Bacillota</taxon>
        <taxon>Bacilli</taxon>
        <taxon>Bacillales</taxon>
        <taxon>Paenibacillaceae</taxon>
        <taxon>Paenibacillus</taxon>
    </lineage>
</organism>
<feature type="domain" description="CobW C-terminal" evidence="7">
    <location>
        <begin position="231"/>
        <end position="310"/>
    </location>
</feature>
<dbReference type="Pfam" id="PF07683">
    <property type="entry name" value="CobW_C"/>
    <property type="match status" value="1"/>
</dbReference>
<keyword evidence="3" id="KW-0143">Chaperone</keyword>
<dbReference type="CDD" id="cd03112">
    <property type="entry name" value="CobW-like"/>
    <property type="match status" value="1"/>
</dbReference>
<evidence type="ECO:0000256" key="3">
    <source>
        <dbReference type="ARBA" id="ARBA00023186"/>
    </source>
</evidence>
<evidence type="ECO:0000259" key="6">
    <source>
        <dbReference type="Pfam" id="PF02492"/>
    </source>
</evidence>
<evidence type="ECO:0000313" key="8">
    <source>
        <dbReference type="EMBL" id="RUT29921.1"/>
    </source>
</evidence>
<dbReference type="InterPro" id="IPR036627">
    <property type="entry name" value="CobW-likC_sf"/>
</dbReference>
<dbReference type="OrthoDB" id="9808822at2"/>
<dbReference type="PANTHER" id="PTHR13748">
    <property type="entry name" value="COBW-RELATED"/>
    <property type="match status" value="1"/>
</dbReference>